<evidence type="ECO:0000256" key="1">
    <source>
        <dbReference type="SAM" id="MobiDB-lite"/>
    </source>
</evidence>
<evidence type="ECO:0008006" key="5">
    <source>
        <dbReference type="Google" id="ProtNLM"/>
    </source>
</evidence>
<gene>
    <name evidence="3" type="ORF">KEM10_03510</name>
</gene>
<dbReference type="Proteomes" id="UP000708576">
    <property type="component" value="Unassembled WGS sequence"/>
</dbReference>
<feature type="chain" id="PRO_5045993002" description="Outer membrane protein beta-barrel domain-containing protein" evidence="2">
    <location>
        <begin position="24"/>
        <end position="276"/>
    </location>
</feature>
<dbReference type="EMBL" id="JAGUCO010000002">
    <property type="protein sequence ID" value="MBS2097331.1"/>
    <property type="molecule type" value="Genomic_DNA"/>
</dbReference>
<feature type="signal peptide" evidence="2">
    <location>
        <begin position="1"/>
        <end position="23"/>
    </location>
</feature>
<evidence type="ECO:0000313" key="3">
    <source>
        <dbReference type="EMBL" id="MBS2097331.1"/>
    </source>
</evidence>
<accession>A0ABS5JSG6</accession>
<reference evidence="3 4" key="1">
    <citation type="journal article" date="2015" name="Int. J. Syst. Evol. Microbiol.">
        <title>Carboxylicivirga linearis sp. nov., isolated from a sea cucumber culture pond.</title>
        <authorList>
            <person name="Wang F.Q."/>
            <person name="Zhou Y.X."/>
            <person name="Lin X.Z."/>
            <person name="Chen G.J."/>
            <person name="Du Z.J."/>
        </authorList>
    </citation>
    <scope>NUCLEOTIDE SEQUENCE [LARGE SCALE GENOMIC DNA]</scope>
    <source>
        <strain evidence="3 4">FB218</strain>
    </source>
</reference>
<sequence length="276" mass="31713">MPKSYRYLILTLVVFAFVSQANAQRRRRSTLWDGVRLTPRAGINMFYGDLVDQSRTSYSLGGVIDKELMPSLSARIQLMGGNMKGEQVYNETGQLYSYFENYYADFMVGVSFKPLDLALGYFKQRSFNPYLLGQFGLMYYNTDTYYGEAGFDPNTLRHNVSEFTPAVSGGIGLSYWINSIMSINAEYTATLPFSDMVDGHKEWYSGTPGNITAVHQTDASDFYYTATLGVSFLLNDSKWKNEPKYNRKAYLKTRRQMNSSSRKNLKSINKKRRRRR</sequence>
<dbReference type="Gene3D" id="2.40.160.20">
    <property type="match status" value="1"/>
</dbReference>
<keyword evidence="4" id="KW-1185">Reference proteome</keyword>
<feature type="region of interest" description="Disordered" evidence="1">
    <location>
        <begin position="255"/>
        <end position="276"/>
    </location>
</feature>
<protein>
    <recommendedName>
        <fullName evidence="5">Outer membrane protein beta-barrel domain-containing protein</fullName>
    </recommendedName>
</protein>
<dbReference type="RefSeq" id="WP_212213598.1">
    <property type="nucleotide sequence ID" value="NZ_JAGUCO010000002.1"/>
</dbReference>
<keyword evidence="2" id="KW-0732">Signal</keyword>
<name>A0ABS5JSG6_9BACT</name>
<organism evidence="3 4">
    <name type="scientific">Carboxylicivirga linearis</name>
    <dbReference type="NCBI Taxonomy" id="1628157"/>
    <lineage>
        <taxon>Bacteria</taxon>
        <taxon>Pseudomonadati</taxon>
        <taxon>Bacteroidota</taxon>
        <taxon>Bacteroidia</taxon>
        <taxon>Marinilabiliales</taxon>
        <taxon>Marinilabiliaceae</taxon>
        <taxon>Carboxylicivirga</taxon>
    </lineage>
</organism>
<evidence type="ECO:0000256" key="2">
    <source>
        <dbReference type="SAM" id="SignalP"/>
    </source>
</evidence>
<evidence type="ECO:0000313" key="4">
    <source>
        <dbReference type="Proteomes" id="UP000708576"/>
    </source>
</evidence>
<feature type="compositionally biased region" description="Basic residues" evidence="1">
    <location>
        <begin position="263"/>
        <end position="276"/>
    </location>
</feature>
<proteinExistence type="predicted"/>
<comment type="caution">
    <text evidence="3">The sequence shown here is derived from an EMBL/GenBank/DDBJ whole genome shotgun (WGS) entry which is preliminary data.</text>
</comment>